<sequence length="905" mass="94519">MGEINQNWVIGASQDTSPPASLQNIDEHYKGSVEYFSISDSIDNIPTGGAPVANPDSVTTEQFTDVTIDVLANDTDPDGQPLTVTSATANHGDVTINPDGTITYSPERDYNGPDDTITYTITDPDGNTASSTVAVTIINVNDVPVANDDYAATALNTPVVVDVLANDTDADGDVLTILGTPTTSDGTVVVNPDGTITFTPNTGFTGAAVVNYTVSDGNGGTDDALVVIEVGMDGRDGIVRGTPGDDLIDGSYVDPFDGDVVDGEDAIIPGDGPNDDRIVAGDGNDTIFAGEGNNTVFGGNGNDQIFGGPGDDEIHGDDGDDTITGGGGRNVIYGGDGDDVIDTRVPLPLPDIDYPGLYPADTDPENNRDTIYGGNGNDTIFSGDDADRVFGRDGHDYIDGGVDNDSLYGGAGNDTIIGGEGRDSIDGGRGDDLIFGGLDLSFPDQINIPNDAGDLRPQNNADYITGGFGNDTIYGMDDDDTIMGDEGNDLIYGGVDNDLIFGGTGEDTLYGDHGDDTLYGGGDNDSMYGGIGNDLLEGGLGDDLLDGGDGNDVLQGSDGDDTLYGGAGDDTLEGGFDNDLMDGGTGNDLLVGDAGEDTLIGGDGSDTLFGGFSDDLIHLGDPVTGVPDAYADQAFGGADRDTFTGVGAGDSVFGGSEGDDWDTLDLRGTGPRNVVRTNVDSDGNGFDGYVEYLDSDGNVTGRSEFTNIENIICFTPGTLIATPKGEVLVEQLRVGDKVITRDNGIQEIRWMGAKEMGWHDFAGNPHLRPVMIKAGSLGNGLPERDMMLSPNHRLLVANDRTALYFDEHEVLVAAKHLIGGQGIQQVDSVGTTYFHFMFDQHEVVLSNGAWTESFQPGDFSLKGLGNAQRSELMELFPELKAPAGVEAFQAARKTLKKHEASLLVR</sequence>
<evidence type="ECO:0000256" key="2">
    <source>
        <dbReference type="ARBA" id="ARBA00022525"/>
    </source>
</evidence>
<evidence type="ECO:0000256" key="1">
    <source>
        <dbReference type="ARBA" id="ARBA00004613"/>
    </source>
</evidence>
<gene>
    <name evidence="5" type="ORF">D1012_17140</name>
</gene>
<reference evidence="5 6" key="1">
    <citation type="submission" date="2018-08" db="EMBL/GenBank/DDBJ databases">
        <title>Flavobacterium tibetense sp. nov., isolated from a wetland YonghuCo on Tibetan Plateau.</title>
        <authorList>
            <person name="Phurbu D."/>
            <person name="Lu H."/>
            <person name="Xing P."/>
        </authorList>
    </citation>
    <scope>NUCLEOTIDE SEQUENCE [LARGE SCALE GENOMIC DNA]</scope>
    <source>
        <strain evidence="5 6">DJC</strain>
    </source>
</reference>
<dbReference type="InterPro" id="IPR011049">
    <property type="entry name" value="Serralysin-like_metalloprot_C"/>
</dbReference>
<dbReference type="PRINTS" id="PR00313">
    <property type="entry name" value="CABNDNGRPT"/>
</dbReference>
<dbReference type="InterPro" id="IPR001343">
    <property type="entry name" value="Hemolysn_Ca-bd"/>
</dbReference>
<dbReference type="GO" id="GO:0005576">
    <property type="term" value="C:extracellular region"/>
    <property type="evidence" value="ECO:0007669"/>
    <property type="project" value="UniProtKB-SubCell"/>
</dbReference>
<dbReference type="InterPro" id="IPR006141">
    <property type="entry name" value="Intein_N"/>
</dbReference>
<name>A0A411YZB6_9RHOB</name>
<dbReference type="Proteomes" id="UP000284547">
    <property type="component" value="Unassembled WGS sequence"/>
</dbReference>
<dbReference type="GO" id="GO:0007156">
    <property type="term" value="P:homophilic cell adhesion via plasma membrane adhesion molecules"/>
    <property type="evidence" value="ECO:0007669"/>
    <property type="project" value="InterPro"/>
</dbReference>
<dbReference type="AlphaFoldDB" id="A0A411YZB6"/>
<dbReference type="Pfam" id="PF13403">
    <property type="entry name" value="Hint_2"/>
    <property type="match status" value="1"/>
</dbReference>
<dbReference type="Pfam" id="PF00353">
    <property type="entry name" value="HemolysinCabind"/>
    <property type="match status" value="8"/>
</dbReference>
<dbReference type="PROSITE" id="PS00330">
    <property type="entry name" value="HEMOLYSIN_CALCIUM"/>
    <property type="match status" value="7"/>
</dbReference>
<dbReference type="PANTHER" id="PTHR38340">
    <property type="entry name" value="S-LAYER PROTEIN"/>
    <property type="match status" value="1"/>
</dbReference>
<dbReference type="PROSITE" id="PS50817">
    <property type="entry name" value="INTEIN_N_TER"/>
    <property type="match status" value="1"/>
</dbReference>
<dbReference type="InterPro" id="IPR002126">
    <property type="entry name" value="Cadherin-like_dom"/>
</dbReference>
<dbReference type="InterPro" id="IPR028992">
    <property type="entry name" value="Hedgehog/Intein_dom"/>
</dbReference>
<dbReference type="Gene3D" id="2.60.40.2810">
    <property type="match status" value="2"/>
</dbReference>
<dbReference type="EMBL" id="QWEY01000010">
    <property type="protein sequence ID" value="RGP36159.1"/>
    <property type="molecule type" value="Genomic_DNA"/>
</dbReference>
<comment type="subcellular location">
    <subcellularLocation>
        <location evidence="1">Secreted</location>
    </subcellularLocation>
</comment>
<protein>
    <submittedName>
        <fullName evidence="5">Tandem-95 repeat protein</fullName>
    </submittedName>
</protein>
<comment type="caution">
    <text evidence="5">The sequence shown here is derived from an EMBL/GenBank/DDBJ whole genome shotgun (WGS) entry which is preliminary data.</text>
</comment>
<dbReference type="SUPFAM" id="SSF51120">
    <property type="entry name" value="beta-Roll"/>
    <property type="match status" value="4"/>
</dbReference>
<feature type="domain" description="Cadherin" evidence="4">
    <location>
        <begin position="66"/>
        <end position="146"/>
    </location>
</feature>
<dbReference type="Pfam" id="PF17963">
    <property type="entry name" value="Big_9"/>
    <property type="match status" value="2"/>
</dbReference>
<dbReference type="Gene3D" id="2.150.10.10">
    <property type="entry name" value="Serralysin-like metalloprotease, C-terminal"/>
    <property type="match status" value="3"/>
</dbReference>
<dbReference type="NCBIfam" id="NF012211">
    <property type="entry name" value="tand_rpt_95"/>
    <property type="match status" value="2"/>
</dbReference>
<feature type="region of interest" description="Disordered" evidence="3">
    <location>
        <begin position="1"/>
        <end position="20"/>
    </location>
</feature>
<dbReference type="Gene3D" id="2.170.16.10">
    <property type="entry name" value="Hedgehog/Intein (Hint) domain"/>
    <property type="match status" value="1"/>
</dbReference>
<dbReference type="InterPro" id="IPR010221">
    <property type="entry name" value="VCBS_dom"/>
</dbReference>
<dbReference type="InterPro" id="IPR050557">
    <property type="entry name" value="RTX_toxin/Mannuronan_C5-epim"/>
</dbReference>
<dbReference type="InterPro" id="IPR018511">
    <property type="entry name" value="Hemolysin-typ_Ca-bd_CS"/>
</dbReference>
<keyword evidence="2" id="KW-0964">Secreted</keyword>
<accession>A0A411YZB6</accession>
<organism evidence="5 6">
    <name type="scientific">Pseudotabrizicola alkalilacus</name>
    <dbReference type="NCBI Taxonomy" id="2305252"/>
    <lineage>
        <taxon>Bacteria</taxon>
        <taxon>Pseudomonadati</taxon>
        <taxon>Pseudomonadota</taxon>
        <taxon>Alphaproteobacteria</taxon>
        <taxon>Rhodobacterales</taxon>
        <taxon>Paracoccaceae</taxon>
        <taxon>Pseudotabrizicola</taxon>
    </lineage>
</organism>
<dbReference type="SUPFAM" id="SSF51294">
    <property type="entry name" value="Hedgehog/intein (Hint) domain"/>
    <property type="match status" value="1"/>
</dbReference>
<evidence type="ECO:0000313" key="5">
    <source>
        <dbReference type="EMBL" id="RGP36159.1"/>
    </source>
</evidence>
<dbReference type="GO" id="GO:0016539">
    <property type="term" value="P:intein-mediated protein splicing"/>
    <property type="evidence" value="ECO:0007669"/>
    <property type="project" value="InterPro"/>
</dbReference>
<dbReference type="GO" id="GO:0005509">
    <property type="term" value="F:calcium ion binding"/>
    <property type="evidence" value="ECO:0007669"/>
    <property type="project" value="InterPro"/>
</dbReference>
<dbReference type="InterPro" id="IPR036844">
    <property type="entry name" value="Hint_dom_sf"/>
</dbReference>
<dbReference type="PROSITE" id="PS50268">
    <property type="entry name" value="CADHERIN_2"/>
    <property type="match status" value="1"/>
</dbReference>
<evidence type="ECO:0000259" key="4">
    <source>
        <dbReference type="PROSITE" id="PS50268"/>
    </source>
</evidence>
<dbReference type="PANTHER" id="PTHR38340:SF1">
    <property type="entry name" value="S-LAYER PROTEIN"/>
    <property type="match status" value="1"/>
</dbReference>
<keyword evidence="6" id="KW-1185">Reference proteome</keyword>
<dbReference type="GO" id="GO:0016020">
    <property type="term" value="C:membrane"/>
    <property type="evidence" value="ECO:0007669"/>
    <property type="project" value="InterPro"/>
</dbReference>
<evidence type="ECO:0000256" key="3">
    <source>
        <dbReference type="SAM" id="MobiDB-lite"/>
    </source>
</evidence>
<evidence type="ECO:0000313" key="6">
    <source>
        <dbReference type="Proteomes" id="UP000284547"/>
    </source>
</evidence>
<proteinExistence type="predicted"/>
<dbReference type="NCBIfam" id="TIGR01965">
    <property type="entry name" value="VCBS_repeat"/>
    <property type="match status" value="1"/>
</dbReference>